<reference evidence="1" key="1">
    <citation type="journal article" date="2022" name="Int. J. Mol. Sci.">
        <title>Draft Genome of Tanacetum Coccineum: Genomic Comparison of Closely Related Tanacetum-Family Plants.</title>
        <authorList>
            <person name="Yamashiro T."/>
            <person name="Shiraishi A."/>
            <person name="Nakayama K."/>
            <person name="Satake H."/>
        </authorList>
    </citation>
    <scope>NUCLEOTIDE SEQUENCE</scope>
</reference>
<keyword evidence="2" id="KW-1185">Reference proteome</keyword>
<gene>
    <name evidence="1" type="ORF">Tco_1041087</name>
</gene>
<comment type="caution">
    <text evidence="1">The sequence shown here is derived from an EMBL/GenBank/DDBJ whole genome shotgun (WGS) entry which is preliminary data.</text>
</comment>
<protein>
    <submittedName>
        <fullName evidence="1">Uncharacterized protein</fullName>
    </submittedName>
</protein>
<proteinExistence type="predicted"/>
<reference evidence="1" key="2">
    <citation type="submission" date="2022-01" db="EMBL/GenBank/DDBJ databases">
        <authorList>
            <person name="Yamashiro T."/>
            <person name="Shiraishi A."/>
            <person name="Satake H."/>
            <person name="Nakayama K."/>
        </authorList>
    </citation>
    <scope>NUCLEOTIDE SEQUENCE</scope>
</reference>
<organism evidence="1 2">
    <name type="scientific">Tanacetum coccineum</name>
    <dbReference type="NCBI Taxonomy" id="301880"/>
    <lineage>
        <taxon>Eukaryota</taxon>
        <taxon>Viridiplantae</taxon>
        <taxon>Streptophyta</taxon>
        <taxon>Embryophyta</taxon>
        <taxon>Tracheophyta</taxon>
        <taxon>Spermatophyta</taxon>
        <taxon>Magnoliopsida</taxon>
        <taxon>eudicotyledons</taxon>
        <taxon>Gunneridae</taxon>
        <taxon>Pentapetalae</taxon>
        <taxon>asterids</taxon>
        <taxon>campanulids</taxon>
        <taxon>Asterales</taxon>
        <taxon>Asteraceae</taxon>
        <taxon>Asteroideae</taxon>
        <taxon>Anthemideae</taxon>
        <taxon>Anthemidinae</taxon>
        <taxon>Tanacetum</taxon>
    </lineage>
</organism>
<accession>A0ABQ5GHM4</accession>
<dbReference type="Proteomes" id="UP001151760">
    <property type="component" value="Unassembled WGS sequence"/>
</dbReference>
<dbReference type="EMBL" id="BQNB010018435">
    <property type="protein sequence ID" value="GJT74362.1"/>
    <property type="molecule type" value="Genomic_DNA"/>
</dbReference>
<name>A0ABQ5GHM4_9ASTR</name>
<evidence type="ECO:0000313" key="2">
    <source>
        <dbReference type="Proteomes" id="UP001151760"/>
    </source>
</evidence>
<evidence type="ECO:0000313" key="1">
    <source>
        <dbReference type="EMBL" id="GJT74362.1"/>
    </source>
</evidence>
<sequence length="90" mass="10299">MLEYFSSNSKEHKQIIVRNPPFCVSQTSHSNSPDKILKNYLRISCFFKVQLTNLSLRNCIPPEVLLRVSMHPAWSASEKAVSSKPEPFGY</sequence>